<dbReference type="PROSITE" id="PS50943">
    <property type="entry name" value="HTH_CROC1"/>
    <property type="match status" value="1"/>
</dbReference>
<dbReference type="Pfam" id="PF19054">
    <property type="entry name" value="DUF5753"/>
    <property type="match status" value="1"/>
</dbReference>
<dbReference type="SUPFAM" id="SSF47413">
    <property type="entry name" value="lambda repressor-like DNA-binding domains"/>
    <property type="match status" value="1"/>
</dbReference>
<comment type="caution">
    <text evidence="2">The sequence shown here is derived from an EMBL/GenBank/DDBJ whole genome shotgun (WGS) entry which is preliminary data.</text>
</comment>
<dbReference type="Proteomes" id="UP000295281">
    <property type="component" value="Unassembled WGS sequence"/>
</dbReference>
<evidence type="ECO:0000259" key="1">
    <source>
        <dbReference type="PROSITE" id="PS50943"/>
    </source>
</evidence>
<dbReference type="EMBL" id="SNYN01000003">
    <property type="protein sequence ID" value="TDQ53760.1"/>
    <property type="molecule type" value="Genomic_DNA"/>
</dbReference>
<dbReference type="Gene3D" id="1.10.260.40">
    <property type="entry name" value="lambda repressor-like DNA-binding domains"/>
    <property type="match status" value="1"/>
</dbReference>
<evidence type="ECO:0000313" key="2">
    <source>
        <dbReference type="EMBL" id="TDQ53760.1"/>
    </source>
</evidence>
<dbReference type="GO" id="GO:0003677">
    <property type="term" value="F:DNA binding"/>
    <property type="evidence" value="ECO:0007669"/>
    <property type="project" value="InterPro"/>
</dbReference>
<dbReference type="AlphaFoldDB" id="A0A4V3D8Y5"/>
<organism evidence="2 3">
    <name type="scientific">Actinorugispora endophytica</name>
    <dbReference type="NCBI Taxonomy" id="1605990"/>
    <lineage>
        <taxon>Bacteria</taxon>
        <taxon>Bacillati</taxon>
        <taxon>Actinomycetota</taxon>
        <taxon>Actinomycetes</taxon>
        <taxon>Streptosporangiales</taxon>
        <taxon>Nocardiopsidaceae</taxon>
        <taxon>Actinorugispora</taxon>
    </lineage>
</organism>
<name>A0A4V3D8Y5_9ACTN</name>
<dbReference type="InterPro" id="IPR043917">
    <property type="entry name" value="DUF5753"/>
</dbReference>
<feature type="domain" description="HTH cro/C1-type" evidence="1">
    <location>
        <begin position="21"/>
        <end position="77"/>
    </location>
</feature>
<dbReference type="InterPro" id="IPR010982">
    <property type="entry name" value="Lambda_DNA-bd_dom_sf"/>
</dbReference>
<protein>
    <submittedName>
        <fullName evidence="2">Helix-turn-helix protein</fullName>
    </submittedName>
</protein>
<gene>
    <name evidence="2" type="ORF">EV190_103211</name>
</gene>
<accession>A0A4V3D8Y5</accession>
<evidence type="ECO:0000313" key="3">
    <source>
        <dbReference type="Proteomes" id="UP000295281"/>
    </source>
</evidence>
<proteinExistence type="predicted"/>
<dbReference type="Pfam" id="PF13560">
    <property type="entry name" value="HTH_31"/>
    <property type="match status" value="1"/>
</dbReference>
<dbReference type="InterPro" id="IPR001387">
    <property type="entry name" value="Cro/C1-type_HTH"/>
</dbReference>
<dbReference type="SMART" id="SM00530">
    <property type="entry name" value="HTH_XRE"/>
    <property type="match status" value="1"/>
</dbReference>
<keyword evidence="3" id="KW-1185">Reference proteome</keyword>
<sequence length="288" mass="32738">MPRMQKPYSPSVRRRRLSSRLRSYREATGKTTGQVAQALGWQQTKVSRIETGIKKTVQPDELDALLDHYKEENPEVRAELHECARMAKQRGWWARYKGVLSMALPDFETETSVIRTYECQVIPGLLQTAEYAEAIFRANLVRSDEEIRERVVARLKRQEILNRVDPPAYWVILDEAALRRTVGSREVMKVQLRHLTHMAARHNINIYVLPFSAGAHPTTMGSFVIMDFPNPMDASIGYVETPTSSVYVEEEDELAELNSIFGGAQGSALSPAQSLEFITDVIKSLEEE</sequence>
<reference evidence="2 3" key="1">
    <citation type="submission" date="2019-03" db="EMBL/GenBank/DDBJ databases">
        <title>Genomic Encyclopedia of Type Strains, Phase IV (KMG-IV): sequencing the most valuable type-strain genomes for metagenomic binning, comparative biology and taxonomic classification.</title>
        <authorList>
            <person name="Goeker M."/>
        </authorList>
    </citation>
    <scope>NUCLEOTIDE SEQUENCE [LARGE SCALE GENOMIC DNA]</scope>
    <source>
        <strain evidence="2 3">DSM 46770</strain>
    </source>
</reference>